<protein>
    <submittedName>
        <fullName evidence="2">Uncharacterized protein</fullName>
    </submittedName>
</protein>
<sequence>MATAVYDIVEIELANGEVITLRPLPIKQLRKFMQLIQTMDEAEDQSEEAAMDVFIKAAMICLKHIKPELSEDKDKFEEVIEVPTMMKILEICGGLKLSDPNLLGAGLVGTN</sequence>
<reference evidence="2" key="1">
    <citation type="submission" date="2020-05" db="EMBL/GenBank/DDBJ databases">
        <authorList>
            <person name="Chiriac C."/>
            <person name="Salcher M."/>
            <person name="Ghai R."/>
            <person name="Kavagutti S V."/>
        </authorList>
    </citation>
    <scope>NUCLEOTIDE SEQUENCE</scope>
</reference>
<dbReference type="EMBL" id="LR797076">
    <property type="protein sequence ID" value="CAB4185731.1"/>
    <property type="molecule type" value="Genomic_DNA"/>
</dbReference>
<accession>A0A6J5R919</accession>
<name>A0A6J5R919_9CAUD</name>
<dbReference type="EMBL" id="LR797198">
    <property type="protein sequence ID" value="CAB4193479.1"/>
    <property type="molecule type" value="Genomic_DNA"/>
</dbReference>
<evidence type="ECO:0000313" key="1">
    <source>
        <dbReference type="EMBL" id="CAB4185731.1"/>
    </source>
</evidence>
<gene>
    <name evidence="1" type="ORF">UFOVP1119_108</name>
    <name evidence="2" type="ORF">UFOVP1238_82</name>
</gene>
<organism evidence="2">
    <name type="scientific">uncultured Caudovirales phage</name>
    <dbReference type="NCBI Taxonomy" id="2100421"/>
    <lineage>
        <taxon>Viruses</taxon>
        <taxon>Duplodnaviria</taxon>
        <taxon>Heunggongvirae</taxon>
        <taxon>Uroviricota</taxon>
        <taxon>Caudoviricetes</taxon>
        <taxon>Peduoviridae</taxon>
        <taxon>Maltschvirus</taxon>
        <taxon>Maltschvirus maltsch</taxon>
    </lineage>
</organism>
<evidence type="ECO:0000313" key="2">
    <source>
        <dbReference type="EMBL" id="CAB4193479.1"/>
    </source>
</evidence>
<proteinExistence type="predicted"/>